<feature type="compositionally biased region" description="Polar residues" evidence="1">
    <location>
        <begin position="145"/>
        <end position="163"/>
    </location>
</feature>
<dbReference type="Proteomes" id="UP001213623">
    <property type="component" value="Chromosome 5"/>
</dbReference>
<feature type="compositionally biased region" description="Low complexity" evidence="1">
    <location>
        <begin position="85"/>
        <end position="101"/>
    </location>
</feature>
<feature type="compositionally biased region" description="Polar residues" evidence="1">
    <location>
        <begin position="11"/>
        <end position="25"/>
    </location>
</feature>
<feature type="region of interest" description="Disordered" evidence="1">
    <location>
        <begin position="1"/>
        <end position="196"/>
    </location>
</feature>
<evidence type="ECO:0000256" key="1">
    <source>
        <dbReference type="SAM" id="MobiDB-lite"/>
    </source>
</evidence>
<evidence type="ECO:0000313" key="3">
    <source>
        <dbReference type="Proteomes" id="UP001213623"/>
    </source>
</evidence>
<protein>
    <submittedName>
        <fullName evidence="2">Uncharacterized protein</fullName>
    </submittedName>
</protein>
<gene>
    <name evidence="2" type="ORF">MNAN1_002886</name>
</gene>
<proteinExistence type="predicted"/>
<keyword evidence="3" id="KW-1185">Reference proteome</keyword>
<sequence>MSSLKVRLRVPSSNPTQVGANTSDSPPDEGKAEVQEQDVSMQSDSVAEADVSGDELADESLAVSADGSADTSTDTKKPKKKTKRTAPPSGSISAVAATLTLEELDALPSAKRRKGLKTRGAPGPGRGWRKGLSKGQKPVYRLPGTNLSTADLPQKSVHPTTPASFAKLTDAEPRRARSSGSPAQVSPVPSGPLRSSTIKVAQNSPDAIFRYPAIPGPKETPSLRPLAKVPNFIPAITPVEKPDVKRRVRPWRMARREILTLGGRVWRAPVWLSERRPEDDERAEEEEAA</sequence>
<evidence type="ECO:0000313" key="2">
    <source>
        <dbReference type="EMBL" id="WFD27878.1"/>
    </source>
</evidence>
<dbReference type="EMBL" id="CP119896">
    <property type="protein sequence ID" value="WFD27878.1"/>
    <property type="molecule type" value="Genomic_DNA"/>
</dbReference>
<reference evidence="2" key="1">
    <citation type="submission" date="2023-03" db="EMBL/GenBank/DDBJ databases">
        <title>Mating type loci evolution in Malassezia.</title>
        <authorList>
            <person name="Coelho M.A."/>
        </authorList>
    </citation>
    <scope>NUCLEOTIDE SEQUENCE</scope>
    <source>
        <strain evidence="2">CBS 9557</strain>
    </source>
</reference>
<organism evidence="2 3">
    <name type="scientific">Malassezia nana</name>
    <dbReference type="NCBI Taxonomy" id="180528"/>
    <lineage>
        <taxon>Eukaryota</taxon>
        <taxon>Fungi</taxon>
        <taxon>Dikarya</taxon>
        <taxon>Basidiomycota</taxon>
        <taxon>Ustilaginomycotina</taxon>
        <taxon>Malasseziomycetes</taxon>
        <taxon>Malasseziales</taxon>
        <taxon>Malasseziaceae</taxon>
        <taxon>Malassezia</taxon>
    </lineage>
</organism>
<dbReference type="AlphaFoldDB" id="A0AAF0J4D1"/>
<accession>A0AAF0J4D1</accession>
<name>A0AAF0J4D1_9BASI</name>